<feature type="binding site" evidence="17">
    <location>
        <position position="12"/>
    </location>
    <ligand>
        <name>[4Fe-4S] cluster</name>
        <dbReference type="ChEBI" id="CHEBI:49883"/>
    </ligand>
</feature>
<keyword evidence="7 17" id="KW-0819">tRNA processing</keyword>
<keyword evidence="13 17" id="KW-1015">Disulfide bond</keyword>
<sequence length="188" mass="22173">MNNKRVLLHICCGPCAIYPVQALRAQGYDVTGLYFNPNIHPLQEYLKRRQGVEATAKRLDLTVIYKDKDYDPAAYLRNVVFREKNRCFHCYAMRLEKTLSVAKRGGFDCFSTTLLYSKFQNHQTIADLGRDIAGQGETPFLYQDFREGWQQGIDLSREWNIYRQQYCGCIYSEMERYHRELEKVMAKR</sequence>
<feature type="binding site" evidence="17">
    <location>
        <position position="90"/>
    </location>
    <ligand>
        <name>[4Fe-4S] cluster</name>
        <dbReference type="ChEBI" id="CHEBI:49883"/>
    </ligand>
</feature>
<evidence type="ECO:0000313" key="18">
    <source>
        <dbReference type="EMBL" id="GAU07926.1"/>
    </source>
</evidence>
<keyword evidence="9 17" id="KW-0671">Queuosine biosynthesis</keyword>
<evidence type="ECO:0000256" key="3">
    <source>
        <dbReference type="ARBA" id="ARBA00008207"/>
    </source>
</evidence>
<evidence type="ECO:0000256" key="16">
    <source>
        <dbReference type="ARBA" id="ARBA00047415"/>
    </source>
</evidence>
<keyword evidence="6 17" id="KW-0004">4Fe-4S</keyword>
<keyword evidence="19" id="KW-1185">Reference proteome</keyword>
<protein>
    <recommendedName>
        <fullName evidence="5 17">Epoxyqueuosine reductase QueH</fullName>
        <ecNumber evidence="4 17">1.17.99.6</ecNumber>
    </recommendedName>
    <alternativeName>
        <fullName evidence="15 17">Queuosine biosynthesis protein QueH</fullName>
    </alternativeName>
</protein>
<dbReference type="PANTHER" id="PTHR36701:SF1">
    <property type="entry name" value="EPOXYQUEUOSINE REDUCTASE QUEH"/>
    <property type="match status" value="1"/>
</dbReference>
<comment type="function">
    <text evidence="1 17">Catalyzes the conversion of epoxyqueuosine (oQ) to queuosine (Q), which is a hypermodified base found in the wobble positions of tRNA(Asp), tRNA(Asn), tRNA(His) and tRNA(Tyr).</text>
</comment>
<evidence type="ECO:0000256" key="13">
    <source>
        <dbReference type="ARBA" id="ARBA00023157"/>
    </source>
</evidence>
<dbReference type="GO" id="GO:0052693">
    <property type="term" value="F:epoxyqueuosine reductase activity"/>
    <property type="evidence" value="ECO:0007669"/>
    <property type="project" value="UniProtKB-UniRule"/>
</dbReference>
<feature type="binding site" evidence="17">
    <location>
        <position position="87"/>
    </location>
    <ligand>
        <name>[4Fe-4S] cluster</name>
        <dbReference type="ChEBI" id="CHEBI:49883"/>
    </ligand>
</feature>
<dbReference type="GO" id="GO:0046872">
    <property type="term" value="F:metal ion binding"/>
    <property type="evidence" value="ECO:0007669"/>
    <property type="project" value="UniProtKB-KW"/>
</dbReference>
<name>A0A194AFR7_9BACT</name>
<dbReference type="HAMAP" id="MF_02089">
    <property type="entry name" value="QueH"/>
    <property type="match status" value="1"/>
</dbReference>
<dbReference type="SUPFAM" id="SSF52402">
    <property type="entry name" value="Adenine nucleotide alpha hydrolases-like"/>
    <property type="match status" value="1"/>
</dbReference>
<dbReference type="Proteomes" id="UP000095200">
    <property type="component" value="Unassembled WGS sequence"/>
</dbReference>
<dbReference type="PANTHER" id="PTHR36701">
    <property type="entry name" value="EPOXYQUEUOSINE REDUCTASE QUEH"/>
    <property type="match status" value="1"/>
</dbReference>
<evidence type="ECO:0000256" key="12">
    <source>
        <dbReference type="ARBA" id="ARBA00023014"/>
    </source>
</evidence>
<evidence type="ECO:0000256" key="4">
    <source>
        <dbReference type="ARBA" id="ARBA00012622"/>
    </source>
</evidence>
<dbReference type="Pfam" id="PF02677">
    <property type="entry name" value="QueH"/>
    <property type="match status" value="1"/>
</dbReference>
<evidence type="ECO:0000256" key="6">
    <source>
        <dbReference type="ARBA" id="ARBA00022485"/>
    </source>
</evidence>
<comment type="catalytic activity">
    <reaction evidence="16 17">
        <text>epoxyqueuosine(34) in tRNA + AH2 = queuosine(34) in tRNA + A + H2O</text>
        <dbReference type="Rhea" id="RHEA:32159"/>
        <dbReference type="Rhea" id="RHEA-COMP:18571"/>
        <dbReference type="Rhea" id="RHEA-COMP:18582"/>
        <dbReference type="ChEBI" id="CHEBI:13193"/>
        <dbReference type="ChEBI" id="CHEBI:15377"/>
        <dbReference type="ChEBI" id="CHEBI:17499"/>
        <dbReference type="ChEBI" id="CHEBI:194431"/>
        <dbReference type="ChEBI" id="CHEBI:194443"/>
        <dbReference type="EC" id="1.17.99.6"/>
    </reaction>
</comment>
<accession>A0A194AFR7</accession>
<reference evidence="19" key="1">
    <citation type="submission" date="2016-06" db="EMBL/GenBank/DDBJ databases">
        <title>Draft genome sequence of Desulfoplanes formicivorans strain Pf12B.</title>
        <authorList>
            <person name="Watanabe M."/>
            <person name="Kojima H."/>
            <person name="Fukui M."/>
        </authorList>
    </citation>
    <scope>NUCLEOTIDE SEQUENCE [LARGE SCALE GENOMIC DNA]</scope>
    <source>
        <strain evidence="19">Pf12B</strain>
    </source>
</reference>
<dbReference type="OrthoDB" id="9801033at2"/>
<gene>
    <name evidence="17" type="primary">queH</name>
    <name evidence="18" type="ORF">DPF_0625</name>
</gene>
<evidence type="ECO:0000256" key="10">
    <source>
        <dbReference type="ARBA" id="ARBA00023002"/>
    </source>
</evidence>
<keyword evidence="12 17" id="KW-0411">Iron-sulfur</keyword>
<evidence type="ECO:0000256" key="14">
    <source>
        <dbReference type="ARBA" id="ARBA00023284"/>
    </source>
</evidence>
<evidence type="ECO:0000256" key="8">
    <source>
        <dbReference type="ARBA" id="ARBA00022723"/>
    </source>
</evidence>
<dbReference type="EMBL" id="BDFE01000008">
    <property type="protein sequence ID" value="GAU07926.1"/>
    <property type="molecule type" value="Genomic_DNA"/>
</dbReference>
<dbReference type="UniPathway" id="UPA00392"/>
<evidence type="ECO:0000256" key="17">
    <source>
        <dbReference type="HAMAP-Rule" id="MF_02089"/>
    </source>
</evidence>
<dbReference type="EC" id="1.17.99.6" evidence="4 17"/>
<evidence type="ECO:0000256" key="2">
    <source>
        <dbReference type="ARBA" id="ARBA00004691"/>
    </source>
</evidence>
<dbReference type="InterPro" id="IPR003828">
    <property type="entry name" value="QueH"/>
</dbReference>
<evidence type="ECO:0000256" key="5">
    <source>
        <dbReference type="ARBA" id="ARBA00016895"/>
    </source>
</evidence>
<evidence type="ECO:0000256" key="11">
    <source>
        <dbReference type="ARBA" id="ARBA00023004"/>
    </source>
</evidence>
<dbReference type="GO" id="GO:0008616">
    <property type="term" value="P:tRNA queuosine(34) biosynthetic process"/>
    <property type="evidence" value="ECO:0007669"/>
    <property type="project" value="UniProtKB-UniRule"/>
</dbReference>
<evidence type="ECO:0000256" key="15">
    <source>
        <dbReference type="ARBA" id="ARBA00031446"/>
    </source>
</evidence>
<dbReference type="STRING" id="1592317.DPF_0625"/>
<feature type="disulfide bond" description="Redox-active" evidence="17">
    <location>
        <begin position="167"/>
        <end position="169"/>
    </location>
</feature>
<keyword evidence="8 17" id="KW-0479">Metal-binding</keyword>
<dbReference type="AlphaFoldDB" id="A0A194AFR7"/>
<evidence type="ECO:0000256" key="7">
    <source>
        <dbReference type="ARBA" id="ARBA00022694"/>
    </source>
</evidence>
<evidence type="ECO:0000256" key="1">
    <source>
        <dbReference type="ARBA" id="ARBA00002268"/>
    </source>
</evidence>
<comment type="pathway">
    <text evidence="2 17">tRNA modification; tRNA-queuosine biosynthesis.</text>
</comment>
<evidence type="ECO:0000313" key="19">
    <source>
        <dbReference type="Proteomes" id="UP000095200"/>
    </source>
</evidence>
<proteinExistence type="inferred from homology"/>
<dbReference type="RefSeq" id="WP_069857425.1">
    <property type="nucleotide sequence ID" value="NZ_BDFE01000008.1"/>
</dbReference>
<evidence type="ECO:0000256" key="9">
    <source>
        <dbReference type="ARBA" id="ARBA00022785"/>
    </source>
</evidence>
<organism evidence="18 19">
    <name type="scientific">Desulfoplanes formicivorans</name>
    <dbReference type="NCBI Taxonomy" id="1592317"/>
    <lineage>
        <taxon>Bacteria</taxon>
        <taxon>Pseudomonadati</taxon>
        <taxon>Thermodesulfobacteriota</taxon>
        <taxon>Desulfovibrionia</taxon>
        <taxon>Desulfovibrionales</taxon>
        <taxon>Desulfoplanaceae</taxon>
        <taxon>Desulfoplanes</taxon>
    </lineage>
</organism>
<comment type="similarity">
    <text evidence="3 17">Belongs to the QueH family.</text>
</comment>
<comment type="caution">
    <text evidence="18">The sequence shown here is derived from an EMBL/GenBank/DDBJ whole genome shotgun (WGS) entry which is preliminary data.</text>
</comment>
<keyword evidence="11 17" id="KW-0408">Iron</keyword>
<dbReference type="GO" id="GO:0051539">
    <property type="term" value="F:4 iron, 4 sulfur cluster binding"/>
    <property type="evidence" value="ECO:0007669"/>
    <property type="project" value="UniProtKB-UniRule"/>
</dbReference>
<keyword evidence="14 17" id="KW-0676">Redox-active center</keyword>
<feature type="binding site" evidence="17">
    <location>
        <position position="11"/>
    </location>
    <ligand>
        <name>[4Fe-4S] cluster</name>
        <dbReference type="ChEBI" id="CHEBI:49883"/>
    </ligand>
</feature>
<keyword evidence="10 17" id="KW-0560">Oxidoreductase</keyword>